<name>A0A1E3HPP5_9TREE</name>
<dbReference type="EMBL" id="AWGJ01000006">
    <property type="protein sequence ID" value="ODN78297.1"/>
    <property type="molecule type" value="Genomic_DNA"/>
</dbReference>
<feature type="region of interest" description="Disordered" evidence="1">
    <location>
        <begin position="1"/>
        <end position="44"/>
    </location>
</feature>
<dbReference type="GeneID" id="30155250"/>
<gene>
    <name evidence="2" type="ORF">L202_03941</name>
</gene>
<proteinExistence type="predicted"/>
<evidence type="ECO:0000313" key="2">
    <source>
        <dbReference type="EMBL" id="ODN78297.1"/>
    </source>
</evidence>
<dbReference type="Proteomes" id="UP000094065">
    <property type="component" value="Unassembled WGS sequence"/>
</dbReference>
<sequence length="183" mass="20130">MPPKSSSRPSGQDSPGASLTTPFKTSSRPSATDPKPSYSSVGLSQDAAQAQLAVSSPLFDHDNIQSLSAPDMTAIVQSSTEIEHRVETNIYNPITRHNDPERRVYRFLEEVLDHNQSMLGIARFASRRQGCPTRPVCCVVGESEEKCYRTGLEDSGKLEAKNDLLHEVTSKLGLSEHITLLYE</sequence>
<protein>
    <submittedName>
        <fullName evidence="2">Uncharacterized protein</fullName>
    </submittedName>
</protein>
<evidence type="ECO:0000256" key="1">
    <source>
        <dbReference type="SAM" id="MobiDB-lite"/>
    </source>
</evidence>
<accession>A0A1E3HPP5</accession>
<dbReference type="AlphaFoldDB" id="A0A1E3HPP5"/>
<dbReference type="STRING" id="1295533.A0A1E3HPP5"/>
<feature type="compositionally biased region" description="Polar residues" evidence="1">
    <location>
        <begin position="1"/>
        <end position="30"/>
    </location>
</feature>
<dbReference type="RefSeq" id="XP_018993343.1">
    <property type="nucleotide sequence ID" value="XM_019137907.1"/>
</dbReference>
<evidence type="ECO:0000313" key="3">
    <source>
        <dbReference type="Proteomes" id="UP000094065"/>
    </source>
</evidence>
<reference evidence="2 3" key="1">
    <citation type="submission" date="2016-06" db="EMBL/GenBank/DDBJ databases">
        <title>Evolution of pathogenesis and genome organization in the Tremellales.</title>
        <authorList>
            <person name="Cuomo C."/>
            <person name="Litvintseva A."/>
            <person name="Heitman J."/>
            <person name="Chen Y."/>
            <person name="Sun S."/>
            <person name="Springer D."/>
            <person name="Dromer F."/>
            <person name="Young S."/>
            <person name="Zeng Q."/>
            <person name="Chapman S."/>
            <person name="Gujja S."/>
            <person name="Saif S."/>
            <person name="Birren B."/>
        </authorList>
    </citation>
    <scope>NUCLEOTIDE SEQUENCE [LARGE SCALE GENOMIC DNA]</scope>
    <source>
        <strain evidence="2 3">CBS 6039</strain>
    </source>
</reference>
<keyword evidence="3" id="KW-1185">Reference proteome</keyword>
<comment type="caution">
    <text evidence="2">The sequence shown here is derived from an EMBL/GenBank/DDBJ whole genome shotgun (WGS) entry which is preliminary data.</text>
</comment>
<organism evidence="2 3">
    <name type="scientific">Cryptococcus amylolentus CBS 6039</name>
    <dbReference type="NCBI Taxonomy" id="1295533"/>
    <lineage>
        <taxon>Eukaryota</taxon>
        <taxon>Fungi</taxon>
        <taxon>Dikarya</taxon>
        <taxon>Basidiomycota</taxon>
        <taxon>Agaricomycotina</taxon>
        <taxon>Tremellomycetes</taxon>
        <taxon>Tremellales</taxon>
        <taxon>Cryptococcaceae</taxon>
        <taxon>Cryptococcus</taxon>
    </lineage>
</organism>